<dbReference type="InterPro" id="IPR000254">
    <property type="entry name" value="CBD"/>
</dbReference>
<feature type="transmembrane region" description="Helical" evidence="8">
    <location>
        <begin position="12"/>
        <end position="33"/>
    </location>
</feature>
<dbReference type="InterPro" id="IPR035971">
    <property type="entry name" value="CBD_sf"/>
</dbReference>
<evidence type="ECO:0000313" key="10">
    <source>
        <dbReference type="EMBL" id="KAK8855143.1"/>
    </source>
</evidence>
<dbReference type="PANTHER" id="PTHR34142">
    <property type="entry name" value="ENDO-BETA-1,4-GLUCANASE A"/>
    <property type="match status" value="1"/>
</dbReference>
<dbReference type="Proteomes" id="UP001390339">
    <property type="component" value="Unassembled WGS sequence"/>
</dbReference>
<comment type="catalytic activity">
    <reaction evidence="1">
        <text>Endohydrolysis of (1-&gt;4)-beta-D-glucosidic linkages in cellulose, lichenin and cereal beta-D-glucans.</text>
        <dbReference type="EC" id="3.2.1.4"/>
    </reaction>
</comment>
<dbReference type="PROSITE" id="PS00562">
    <property type="entry name" value="CBM1_1"/>
    <property type="match status" value="1"/>
</dbReference>
<dbReference type="InterPro" id="IPR017853">
    <property type="entry name" value="GH"/>
</dbReference>
<sequence length="436" mass="47303">MSQYKTQEASPSLYSFLVFFTSLVLVGLSHYFTISDPIRIVRMRAFVLSSAFAGAALAAANGPYAQCGGNGWAGEKTCVDGYTCTFSNDWYSQCLPGTAAPVPTTAPTTTLVTSTKTSATAGAPAPTSTKSGKFKWFGINQSVAEFGEKTLPGVWGKEFYFPSDETIATLISQGYNAFRVAFLMERLVPDKLTGSANAAYLANLTHTVDTITKAGAYAILDSHNYGRYYGNIITDASQFKAYYTTVATAFKGNDKVVFDTNNEWHDVDQALVLTLNQAAIDAIRGAGATSQWIFAEGNSWTGAWHWNTTNDNLKALKDPQDKLVYEMHQYLDSDGSGTSADCVSAEIGVQRVVGATQWLKQNGKKGIIGEYAGGANAQCQAAVKGMLDHMQANTDVWMGAIWWAGGPWWADYIYSFEPPSGTAYKYYNTMLKAYAP</sequence>
<dbReference type="SUPFAM" id="SSF57180">
    <property type="entry name" value="Cellulose-binding domain"/>
    <property type="match status" value="1"/>
</dbReference>
<keyword evidence="6 7" id="KW-0326">Glycosidase</keyword>
<feature type="domain" description="CBM1" evidence="9">
    <location>
        <begin position="59"/>
        <end position="95"/>
    </location>
</feature>
<keyword evidence="4" id="KW-0732">Signal</keyword>
<evidence type="ECO:0000313" key="11">
    <source>
        <dbReference type="Proteomes" id="UP001390339"/>
    </source>
</evidence>
<keyword evidence="8" id="KW-1133">Transmembrane helix</keyword>
<evidence type="ECO:0000256" key="8">
    <source>
        <dbReference type="SAM" id="Phobius"/>
    </source>
</evidence>
<protein>
    <recommendedName>
        <fullName evidence="3">cellulase</fullName>
        <ecNumber evidence="3">3.2.1.4</ecNumber>
    </recommendedName>
</protein>
<dbReference type="PROSITE" id="PS51164">
    <property type="entry name" value="CBM1_2"/>
    <property type="match status" value="1"/>
</dbReference>
<evidence type="ECO:0000256" key="7">
    <source>
        <dbReference type="RuleBase" id="RU361153"/>
    </source>
</evidence>
<evidence type="ECO:0000256" key="6">
    <source>
        <dbReference type="ARBA" id="ARBA00023295"/>
    </source>
</evidence>
<evidence type="ECO:0000256" key="4">
    <source>
        <dbReference type="ARBA" id="ARBA00022729"/>
    </source>
</evidence>
<evidence type="ECO:0000256" key="5">
    <source>
        <dbReference type="ARBA" id="ARBA00022801"/>
    </source>
</evidence>
<keyword evidence="8" id="KW-0812">Transmembrane</keyword>
<dbReference type="EMBL" id="JAPCWZ010000007">
    <property type="protein sequence ID" value="KAK8855143.1"/>
    <property type="molecule type" value="Genomic_DNA"/>
</dbReference>
<evidence type="ECO:0000256" key="2">
    <source>
        <dbReference type="ARBA" id="ARBA00005641"/>
    </source>
</evidence>
<dbReference type="SUPFAM" id="SSF51445">
    <property type="entry name" value="(Trans)glycosidases"/>
    <property type="match status" value="1"/>
</dbReference>
<dbReference type="Gene3D" id="3.20.20.80">
    <property type="entry name" value="Glycosidases"/>
    <property type="match status" value="1"/>
</dbReference>
<dbReference type="EC" id="3.2.1.4" evidence="3"/>
<reference evidence="10 11" key="1">
    <citation type="journal article" date="2024" name="IMA Fungus">
        <title>Apiospora arundinis, a panoply of carbohydrate-active enzymes and secondary metabolites.</title>
        <authorList>
            <person name="Sorensen T."/>
            <person name="Petersen C."/>
            <person name="Muurmann A.T."/>
            <person name="Christiansen J.V."/>
            <person name="Brundto M.L."/>
            <person name="Overgaard C.K."/>
            <person name="Boysen A.T."/>
            <person name="Wollenberg R.D."/>
            <person name="Larsen T.O."/>
            <person name="Sorensen J.L."/>
            <person name="Nielsen K.L."/>
            <person name="Sondergaard T.E."/>
        </authorList>
    </citation>
    <scope>NUCLEOTIDE SEQUENCE [LARGE SCALE GENOMIC DNA]</scope>
    <source>
        <strain evidence="10 11">AAU 773</strain>
    </source>
</reference>
<dbReference type="PANTHER" id="PTHR34142:SF1">
    <property type="entry name" value="GLYCOSIDE HYDROLASE FAMILY 5 DOMAIN-CONTAINING PROTEIN"/>
    <property type="match status" value="1"/>
</dbReference>
<comment type="similarity">
    <text evidence="2 7">Belongs to the glycosyl hydrolase 5 (cellulase A) family.</text>
</comment>
<accession>A0ABR2HYG2</accession>
<evidence type="ECO:0000256" key="1">
    <source>
        <dbReference type="ARBA" id="ARBA00000966"/>
    </source>
</evidence>
<organism evidence="10 11">
    <name type="scientific">Apiospora arundinis</name>
    <dbReference type="NCBI Taxonomy" id="335852"/>
    <lineage>
        <taxon>Eukaryota</taxon>
        <taxon>Fungi</taxon>
        <taxon>Dikarya</taxon>
        <taxon>Ascomycota</taxon>
        <taxon>Pezizomycotina</taxon>
        <taxon>Sordariomycetes</taxon>
        <taxon>Xylariomycetidae</taxon>
        <taxon>Amphisphaeriales</taxon>
        <taxon>Apiosporaceae</taxon>
        <taxon>Apiospora</taxon>
    </lineage>
</organism>
<keyword evidence="11" id="KW-1185">Reference proteome</keyword>
<dbReference type="SMART" id="SM00236">
    <property type="entry name" value="fCBD"/>
    <property type="match status" value="1"/>
</dbReference>
<keyword evidence="5 7" id="KW-0378">Hydrolase</keyword>
<keyword evidence="8" id="KW-0472">Membrane</keyword>
<evidence type="ECO:0000256" key="3">
    <source>
        <dbReference type="ARBA" id="ARBA00012601"/>
    </source>
</evidence>
<gene>
    <name evidence="10" type="ORF">PGQ11_011055</name>
</gene>
<dbReference type="Pfam" id="PF00734">
    <property type="entry name" value="CBM_1"/>
    <property type="match status" value="1"/>
</dbReference>
<comment type="caution">
    <text evidence="10">The sequence shown here is derived from an EMBL/GenBank/DDBJ whole genome shotgun (WGS) entry which is preliminary data.</text>
</comment>
<dbReference type="Pfam" id="PF00150">
    <property type="entry name" value="Cellulase"/>
    <property type="match status" value="1"/>
</dbReference>
<evidence type="ECO:0000259" key="9">
    <source>
        <dbReference type="PROSITE" id="PS51164"/>
    </source>
</evidence>
<proteinExistence type="inferred from homology"/>
<name>A0ABR2HYG2_9PEZI</name>
<dbReference type="GO" id="GO:0016787">
    <property type="term" value="F:hydrolase activity"/>
    <property type="evidence" value="ECO:0007669"/>
    <property type="project" value="UniProtKB-KW"/>
</dbReference>
<dbReference type="InterPro" id="IPR001547">
    <property type="entry name" value="Glyco_hydro_5"/>
</dbReference>